<dbReference type="GO" id="GO:0044550">
    <property type="term" value="P:secondary metabolite biosynthetic process"/>
    <property type="evidence" value="ECO:0007669"/>
    <property type="project" value="TreeGrafter"/>
</dbReference>
<organism evidence="6 7">
    <name type="scientific">Streptomyces bingchenggensis (strain BCW-1)</name>
    <dbReference type="NCBI Taxonomy" id="749414"/>
    <lineage>
        <taxon>Bacteria</taxon>
        <taxon>Bacillati</taxon>
        <taxon>Actinomycetota</taxon>
        <taxon>Actinomycetes</taxon>
        <taxon>Kitasatosporales</taxon>
        <taxon>Streptomycetaceae</taxon>
        <taxon>Streptomyces</taxon>
    </lineage>
</organism>
<reference evidence="6 7" key="1">
    <citation type="journal article" date="2010" name="J. Bacteriol.">
        <title>Genome sequence of the milbemycin-producing bacterium Streptomyces bingchenggensis.</title>
        <authorList>
            <person name="Wang X.J."/>
            <person name="Yan Y.J."/>
            <person name="Zhang B."/>
            <person name="An J."/>
            <person name="Wang J.J."/>
            <person name="Tian J."/>
            <person name="Jiang L."/>
            <person name="Chen Y.H."/>
            <person name="Huang S.X."/>
            <person name="Yin M."/>
            <person name="Zhang J."/>
            <person name="Gao A.L."/>
            <person name="Liu C.X."/>
            <person name="Zhu Z.X."/>
            <person name="Xiang W.S."/>
        </authorList>
    </citation>
    <scope>NUCLEOTIDE SEQUENCE [LARGE SCALE GENOMIC DNA]</scope>
    <source>
        <strain evidence="6 7">BCW-1</strain>
    </source>
</reference>
<dbReference type="InterPro" id="IPR013747">
    <property type="entry name" value="ACP_syn_III_C"/>
</dbReference>
<dbReference type="Gene3D" id="3.40.47.10">
    <property type="match status" value="2"/>
</dbReference>
<evidence type="ECO:0000259" key="5">
    <source>
        <dbReference type="Pfam" id="PF08545"/>
    </source>
</evidence>
<feature type="domain" description="Beta-ketoacyl-[acyl-carrier-protein] synthase III C-terminal" evidence="4">
    <location>
        <begin position="239"/>
        <end position="328"/>
    </location>
</feature>
<dbReference type="EMBL" id="CP002047">
    <property type="protein sequence ID" value="ADI10830.1"/>
    <property type="molecule type" value="Genomic_DNA"/>
</dbReference>
<gene>
    <name evidence="6" type="ordered locus">SBI_07710</name>
</gene>
<dbReference type="KEGG" id="sbh:SBI_07710"/>
<evidence type="ECO:0000256" key="2">
    <source>
        <dbReference type="ARBA" id="ARBA00022679"/>
    </source>
</evidence>
<feature type="domain" description="Beta-ketoacyl-[acyl-carrier-protein] synthase III N-terminal" evidence="5">
    <location>
        <begin position="105"/>
        <end position="176"/>
    </location>
</feature>
<dbReference type="InterPro" id="IPR016039">
    <property type="entry name" value="Thiolase-like"/>
</dbReference>
<dbReference type="STRING" id="749414.SBI_07710"/>
<dbReference type="Pfam" id="PF08545">
    <property type="entry name" value="ACP_syn_III"/>
    <property type="match status" value="1"/>
</dbReference>
<accession>D7CCY3</accession>
<dbReference type="Pfam" id="PF08541">
    <property type="entry name" value="ACP_syn_III_C"/>
    <property type="match status" value="1"/>
</dbReference>
<evidence type="ECO:0000259" key="4">
    <source>
        <dbReference type="Pfam" id="PF08541"/>
    </source>
</evidence>
<dbReference type="AlphaFoldDB" id="D7CCY3"/>
<dbReference type="PANTHER" id="PTHR34069:SF2">
    <property type="entry name" value="BETA-KETOACYL-[ACYL-CARRIER-PROTEIN] SYNTHASE III"/>
    <property type="match status" value="1"/>
</dbReference>
<keyword evidence="7" id="KW-1185">Reference proteome</keyword>
<protein>
    <submittedName>
        <fullName evidence="6">3-oxoacyl-ACP synthase III</fullName>
    </submittedName>
</protein>
<dbReference type="GO" id="GO:0004315">
    <property type="term" value="F:3-oxoacyl-[acyl-carrier-protein] synthase activity"/>
    <property type="evidence" value="ECO:0007669"/>
    <property type="project" value="InterPro"/>
</dbReference>
<keyword evidence="2" id="KW-0808">Transferase</keyword>
<evidence type="ECO:0000313" key="6">
    <source>
        <dbReference type="EMBL" id="ADI10830.1"/>
    </source>
</evidence>
<keyword evidence="1" id="KW-0963">Cytoplasm</keyword>
<name>D7CCY3_STRBB</name>
<dbReference type="GO" id="GO:0006633">
    <property type="term" value="P:fatty acid biosynthetic process"/>
    <property type="evidence" value="ECO:0007669"/>
    <property type="project" value="InterPro"/>
</dbReference>
<dbReference type="PATRIC" id="fig|749414.3.peg.7927"/>
<sequence>MYIAAVGTYLPDSVSVTEAVRQGRLDAAEAERSGLLGAAVAGDTPAPEMGVRAVRTALGRWGGDISELGLLLYVEGYRCGPDGWLPQSYVMREAVGGDLLAVGVRQGCNGVFGALELAAAHLRGGGSEAALIVAADNMGSPLVDRWRASPGYLLADGAAALVLTRSAGFARLLSVNSKAVPELEALHRGIQPLDPSGSARPVPLELGARQREFLGGDDAPKDWMLRVMKAQGELMAKTLEEAGIAAEDMTRVVTAHANQELVDAWLSSLGRTLEQSAWSFGRRVGHLMAGDQLASFEHLLMAGEIGPGDRVLLVGSGPGLGIAAAVVELTALPPWVPGPRAQSDTVTPAADGWR</sequence>
<evidence type="ECO:0000256" key="3">
    <source>
        <dbReference type="ARBA" id="ARBA00023315"/>
    </source>
</evidence>
<dbReference type="eggNOG" id="COG0332">
    <property type="taxonomic scope" value="Bacteria"/>
</dbReference>
<keyword evidence="3" id="KW-0012">Acyltransferase</keyword>
<dbReference type="InterPro" id="IPR013751">
    <property type="entry name" value="ACP_syn_III_N"/>
</dbReference>
<dbReference type="SUPFAM" id="SSF53901">
    <property type="entry name" value="Thiolase-like"/>
    <property type="match status" value="1"/>
</dbReference>
<proteinExistence type="predicted"/>
<evidence type="ECO:0000256" key="1">
    <source>
        <dbReference type="ARBA" id="ARBA00022490"/>
    </source>
</evidence>
<dbReference type="HOGENOM" id="CLU_039592_2_0_11"/>
<evidence type="ECO:0000313" key="7">
    <source>
        <dbReference type="Proteomes" id="UP000000377"/>
    </source>
</evidence>
<dbReference type="Proteomes" id="UP000000377">
    <property type="component" value="Chromosome"/>
</dbReference>
<dbReference type="PANTHER" id="PTHR34069">
    <property type="entry name" value="3-OXOACYL-[ACYL-CARRIER-PROTEIN] SYNTHASE 3"/>
    <property type="match status" value="1"/>
</dbReference>
<dbReference type="CDD" id="cd00827">
    <property type="entry name" value="init_cond_enzymes"/>
    <property type="match status" value="1"/>
</dbReference>